<dbReference type="Gene3D" id="3.30.530.20">
    <property type="match status" value="1"/>
</dbReference>
<feature type="non-terminal residue" evidence="2">
    <location>
        <position position="1"/>
    </location>
</feature>
<dbReference type="PANTHER" id="PTHR31907">
    <property type="entry name" value="MLP-LIKE PROTEIN 423"/>
    <property type="match status" value="1"/>
</dbReference>
<dbReference type="Pfam" id="PF00407">
    <property type="entry name" value="Bet_v_1"/>
    <property type="match status" value="1"/>
</dbReference>
<dbReference type="AlphaFoldDB" id="A0A2P5BIQ1"/>
<accession>A0A2P5BIQ1</accession>
<name>A0A2P5BIQ1_PARAD</name>
<dbReference type="SUPFAM" id="SSF55961">
    <property type="entry name" value="Bet v1-like"/>
    <property type="match status" value="1"/>
</dbReference>
<evidence type="ECO:0000313" key="3">
    <source>
        <dbReference type="Proteomes" id="UP000237105"/>
    </source>
</evidence>
<protein>
    <submittedName>
        <fullName evidence="2">Bet v I/Major latex protein</fullName>
    </submittedName>
</protein>
<dbReference type="InterPro" id="IPR051761">
    <property type="entry name" value="MLP-like_ligand-binding"/>
</dbReference>
<dbReference type="InterPro" id="IPR000916">
    <property type="entry name" value="Bet_v_I/MLP"/>
</dbReference>
<dbReference type="OrthoDB" id="1847301at2759"/>
<dbReference type="InterPro" id="IPR023393">
    <property type="entry name" value="START-like_dom_sf"/>
</dbReference>
<dbReference type="GO" id="GO:0006952">
    <property type="term" value="P:defense response"/>
    <property type="evidence" value="ECO:0007669"/>
    <property type="project" value="InterPro"/>
</dbReference>
<dbReference type="EMBL" id="JXTB01000273">
    <property type="protein sequence ID" value="PON48643.1"/>
    <property type="molecule type" value="Genomic_DNA"/>
</dbReference>
<gene>
    <name evidence="2" type="ORF">PanWU01x14_236080</name>
</gene>
<comment type="caution">
    <text evidence="2">The sequence shown here is derived from an EMBL/GenBank/DDBJ whole genome shotgun (WGS) entry which is preliminary data.</text>
</comment>
<keyword evidence="3" id="KW-1185">Reference proteome</keyword>
<feature type="domain" description="Bet v I/Major latex protein" evidence="1">
    <location>
        <begin position="1"/>
        <end position="67"/>
    </location>
</feature>
<organism evidence="2 3">
    <name type="scientific">Parasponia andersonii</name>
    <name type="common">Sponia andersonii</name>
    <dbReference type="NCBI Taxonomy" id="3476"/>
    <lineage>
        <taxon>Eukaryota</taxon>
        <taxon>Viridiplantae</taxon>
        <taxon>Streptophyta</taxon>
        <taxon>Embryophyta</taxon>
        <taxon>Tracheophyta</taxon>
        <taxon>Spermatophyta</taxon>
        <taxon>Magnoliopsida</taxon>
        <taxon>eudicotyledons</taxon>
        <taxon>Gunneridae</taxon>
        <taxon>Pentapetalae</taxon>
        <taxon>rosids</taxon>
        <taxon>fabids</taxon>
        <taxon>Rosales</taxon>
        <taxon>Cannabaceae</taxon>
        <taxon>Parasponia</taxon>
    </lineage>
</organism>
<evidence type="ECO:0000259" key="1">
    <source>
        <dbReference type="Pfam" id="PF00407"/>
    </source>
</evidence>
<reference evidence="3" key="1">
    <citation type="submission" date="2016-06" db="EMBL/GenBank/DDBJ databases">
        <title>Parallel loss of symbiosis genes in relatives of nitrogen-fixing non-legume Parasponia.</title>
        <authorList>
            <person name="Van Velzen R."/>
            <person name="Holmer R."/>
            <person name="Bu F."/>
            <person name="Rutten L."/>
            <person name="Van Zeijl A."/>
            <person name="Liu W."/>
            <person name="Santuari L."/>
            <person name="Cao Q."/>
            <person name="Sharma T."/>
            <person name="Shen D."/>
            <person name="Roswanjaya Y."/>
            <person name="Wardhani T."/>
            <person name="Kalhor M.S."/>
            <person name="Jansen J."/>
            <person name="Van den Hoogen J."/>
            <person name="Gungor B."/>
            <person name="Hartog M."/>
            <person name="Hontelez J."/>
            <person name="Verver J."/>
            <person name="Yang W.-C."/>
            <person name="Schijlen E."/>
            <person name="Repin R."/>
            <person name="Schilthuizen M."/>
            <person name="Schranz E."/>
            <person name="Heidstra R."/>
            <person name="Miyata K."/>
            <person name="Fedorova E."/>
            <person name="Kohlen W."/>
            <person name="Bisseling T."/>
            <person name="Smit S."/>
            <person name="Geurts R."/>
        </authorList>
    </citation>
    <scope>NUCLEOTIDE SEQUENCE [LARGE SCALE GENOMIC DNA]</scope>
    <source>
        <strain evidence="3">cv. WU1-14</strain>
    </source>
</reference>
<dbReference type="Proteomes" id="UP000237105">
    <property type="component" value="Unassembled WGS sequence"/>
</dbReference>
<proteinExistence type="predicted"/>
<evidence type="ECO:0000313" key="2">
    <source>
        <dbReference type="EMBL" id="PON48643.1"/>
    </source>
</evidence>
<sequence length="67" mass="7673">IDGKAETVNEILETIDAEKKLLKFNVVDGKMLKRYKIFEVTLQVFEKDADEAGSSSGLVKWTFDYEK</sequence>